<evidence type="ECO:0000256" key="1">
    <source>
        <dbReference type="SAM" id="MobiDB-lite"/>
    </source>
</evidence>
<sequence length="680" mass="77670">MPYLNLGETTLLDSPSGHHEPLFEIAGNKNSRVIAYPQITKEQSQINQDNGQNSLIFSVADLTRPETLQEPNDKSEEVVMVVPTAVDPDKKLAVGSILIFVFVIAMTAFLLFIYFGYKQYILMMNSKKKLSDSEIAIVYTGSSQETLKEMPFHEKRFDIEQHSDIIKKPISMHYRSGTTNELKTLPISAFSTKNGYSINKSHYHSKPIKQNSALSFIDEDESEYSEHSPKDNSAEQKEKIRKLYNQKVRSKPSSKRPERKQKQDQLCKSTSLGRFINSSSNTSIYSETLLEPESCKNSKKIVYSIKELIDLEPIKTYQMFEYNYEDGDLLVTDLIFPTIPLKIATSIEEVNSILTDIRITLVDQAQHSSNRIISLLRFITFSFGLKKYNNPYIYTLAYGILIENMIEFNLVNQISNEVPLVIQSAFVETIIMYSINCWKYSITQSTKFEEFFKGLKMEPYIPNQTKLFKNIITLLLQGFRTSLLEEVLIFFSMPPSPHLLQNVIADAITENPPTKIYSLLCYLQQQLVSDHYKCCANVDKLKRWELTTCGQPTIKKTIKPKIITPTPILKYREDTMKNIGENYNSGKEKLKINNEMDKDLVKKNTDRKKVKKNIVEEKVDNDSFVNEVDEDKNVANQGLFSSIQLRPDSIKMQLGSPTNLPGSLGNSPIQPALGVNLFAK</sequence>
<feature type="compositionally biased region" description="Basic and acidic residues" evidence="1">
    <location>
        <begin position="224"/>
        <end position="238"/>
    </location>
</feature>
<feature type="compositionally biased region" description="Basic residues" evidence="1">
    <location>
        <begin position="244"/>
        <end position="259"/>
    </location>
</feature>
<feature type="region of interest" description="Disordered" evidence="1">
    <location>
        <begin position="244"/>
        <end position="267"/>
    </location>
</feature>
<keyword evidence="2" id="KW-0812">Transmembrane</keyword>
<evidence type="ECO:0000313" key="3">
    <source>
        <dbReference type="EMBL" id="GMM47894.1"/>
    </source>
</evidence>
<name>A0AAV5R8S0_PICKL</name>
<dbReference type="Proteomes" id="UP001378960">
    <property type="component" value="Unassembled WGS sequence"/>
</dbReference>
<feature type="transmembrane region" description="Helical" evidence="2">
    <location>
        <begin position="92"/>
        <end position="117"/>
    </location>
</feature>
<reference evidence="3 4" key="1">
    <citation type="journal article" date="2023" name="Elife">
        <title>Identification of key yeast species and microbe-microbe interactions impacting larval growth of Drosophila in the wild.</title>
        <authorList>
            <person name="Mure A."/>
            <person name="Sugiura Y."/>
            <person name="Maeda R."/>
            <person name="Honda K."/>
            <person name="Sakurai N."/>
            <person name="Takahashi Y."/>
            <person name="Watada M."/>
            <person name="Katoh T."/>
            <person name="Gotoh A."/>
            <person name="Gotoh Y."/>
            <person name="Taniguchi I."/>
            <person name="Nakamura K."/>
            <person name="Hayashi T."/>
            <person name="Katayama T."/>
            <person name="Uemura T."/>
            <person name="Hattori Y."/>
        </authorList>
    </citation>
    <scope>NUCLEOTIDE SEQUENCE [LARGE SCALE GENOMIC DNA]</scope>
    <source>
        <strain evidence="3 4">PK-24</strain>
    </source>
</reference>
<evidence type="ECO:0000256" key="2">
    <source>
        <dbReference type="SAM" id="Phobius"/>
    </source>
</evidence>
<evidence type="ECO:0000313" key="4">
    <source>
        <dbReference type="Proteomes" id="UP001378960"/>
    </source>
</evidence>
<keyword evidence="4" id="KW-1185">Reference proteome</keyword>
<dbReference type="AlphaFoldDB" id="A0AAV5R8S0"/>
<keyword evidence="2" id="KW-0472">Membrane</keyword>
<feature type="region of interest" description="Disordered" evidence="1">
    <location>
        <begin position="219"/>
        <end position="238"/>
    </location>
</feature>
<accession>A0AAV5R8S0</accession>
<keyword evidence="2" id="KW-1133">Transmembrane helix</keyword>
<gene>
    <name evidence="3" type="ORF">DAPK24_044920</name>
</gene>
<comment type="caution">
    <text evidence="3">The sequence shown here is derived from an EMBL/GenBank/DDBJ whole genome shotgun (WGS) entry which is preliminary data.</text>
</comment>
<organism evidence="3 4">
    <name type="scientific">Pichia kluyveri</name>
    <name type="common">Yeast</name>
    <dbReference type="NCBI Taxonomy" id="36015"/>
    <lineage>
        <taxon>Eukaryota</taxon>
        <taxon>Fungi</taxon>
        <taxon>Dikarya</taxon>
        <taxon>Ascomycota</taxon>
        <taxon>Saccharomycotina</taxon>
        <taxon>Pichiomycetes</taxon>
        <taxon>Pichiales</taxon>
        <taxon>Pichiaceae</taxon>
        <taxon>Pichia</taxon>
    </lineage>
</organism>
<proteinExistence type="predicted"/>
<dbReference type="EMBL" id="BTGB01000009">
    <property type="protein sequence ID" value="GMM47894.1"/>
    <property type="molecule type" value="Genomic_DNA"/>
</dbReference>
<protein>
    <submittedName>
        <fullName evidence="3">Uncharacterized protein</fullName>
    </submittedName>
</protein>